<sequence>MKLPFDTDAGIGTRANLGVVVLETDETLEQEFARMTHVPGVALYHNRIPMVPEIRPETLKQMAADLPAAASLFPSSLQFDVIGYGCTSASTVIGPDGVRDAIQSARPEARVTDPLSAIIAACKALEATRLGFVTPYLPEVSAQMRDKLEDAGNTITSFGSFEESDDRVVARITPKAILNAVDAVTQGADCDAVVISCTNLRCLDIIPQAEAQAGVPVITSNQALAWHMLRLSGVADPRPEFGRLFARPL</sequence>
<dbReference type="PIRSF" id="PIRSF015736">
    <property type="entry name" value="MI"/>
    <property type="match status" value="1"/>
</dbReference>
<dbReference type="InterPro" id="IPR026286">
    <property type="entry name" value="MaiA/AMDase"/>
</dbReference>
<dbReference type="Proteomes" id="UP000193077">
    <property type="component" value="Unassembled WGS sequence"/>
</dbReference>
<evidence type="ECO:0000313" key="1">
    <source>
        <dbReference type="EMBL" id="SLN26689.1"/>
    </source>
</evidence>
<protein>
    <submittedName>
        <fullName evidence="1">Arylmalonate decarboxylase</fullName>
        <ecNumber evidence="1">4.1.1.76</ecNumber>
    </submittedName>
</protein>
<dbReference type="EMBL" id="FWFO01000001">
    <property type="protein sequence ID" value="SLN26689.1"/>
    <property type="molecule type" value="Genomic_DNA"/>
</dbReference>
<dbReference type="AlphaFoldDB" id="A0A1Y5RWI0"/>
<dbReference type="InterPro" id="IPR053714">
    <property type="entry name" value="Iso_Racemase_Enz_sf"/>
</dbReference>
<dbReference type="GO" id="GO:0047436">
    <property type="term" value="F:arylmalonate decarboxylase activity"/>
    <property type="evidence" value="ECO:0007669"/>
    <property type="project" value="UniProtKB-EC"/>
</dbReference>
<dbReference type="Pfam" id="PF17645">
    <property type="entry name" value="Amdase"/>
    <property type="match status" value="1"/>
</dbReference>
<dbReference type="PANTHER" id="PTHR40267">
    <property type="entry name" value="BLR3294 PROTEIN"/>
    <property type="match status" value="1"/>
</dbReference>
<reference evidence="1 2" key="1">
    <citation type="submission" date="2017-03" db="EMBL/GenBank/DDBJ databases">
        <authorList>
            <person name="Afonso C.L."/>
            <person name="Miller P.J."/>
            <person name="Scott M.A."/>
            <person name="Spackman E."/>
            <person name="Goraichik I."/>
            <person name="Dimitrov K.M."/>
            <person name="Suarez D.L."/>
            <person name="Swayne D.E."/>
        </authorList>
    </citation>
    <scope>NUCLEOTIDE SEQUENCE [LARGE SCALE GENOMIC DNA]</scope>
    <source>
        <strain evidence="1 2">CECT 7639</strain>
    </source>
</reference>
<keyword evidence="1" id="KW-0456">Lyase</keyword>
<dbReference type="EC" id="4.1.1.76" evidence="1"/>
<dbReference type="Gene3D" id="3.40.50.12500">
    <property type="match status" value="1"/>
</dbReference>
<evidence type="ECO:0000313" key="2">
    <source>
        <dbReference type="Proteomes" id="UP000193077"/>
    </source>
</evidence>
<accession>A0A1Y5RWI0</accession>
<dbReference type="PANTHER" id="PTHR40267:SF1">
    <property type="entry name" value="BLR3294 PROTEIN"/>
    <property type="match status" value="1"/>
</dbReference>
<organism evidence="1 2">
    <name type="scientific">Falsiruegeria litorea R37</name>
    <dbReference type="NCBI Taxonomy" id="1200284"/>
    <lineage>
        <taxon>Bacteria</taxon>
        <taxon>Pseudomonadati</taxon>
        <taxon>Pseudomonadota</taxon>
        <taxon>Alphaproteobacteria</taxon>
        <taxon>Rhodobacterales</taxon>
        <taxon>Roseobacteraceae</taxon>
        <taxon>Falsiruegeria</taxon>
    </lineage>
</organism>
<dbReference type="RefSeq" id="WP_085794632.1">
    <property type="nucleotide sequence ID" value="NZ_FWFO01000001.1"/>
</dbReference>
<name>A0A1Y5RWI0_9RHOB</name>
<proteinExistence type="predicted"/>
<keyword evidence="2" id="KW-1185">Reference proteome</keyword>
<gene>
    <name evidence="1" type="ORF">TRL7639_00971</name>
</gene>
<dbReference type="OrthoDB" id="9816064at2"/>